<geneLocation type="plasmid" evidence="1 2">
    <name>pKHSU-234311-028-2</name>
</geneLocation>
<protein>
    <recommendedName>
        <fullName evidence="3">Nicotinate phosphoribosyltransferase</fullName>
    </recommendedName>
</protein>
<sequence>MEKNKQTIANQKWENKNREYASYLKSRSSARSFIRNKATLEDLGELKQLIKEREENLNSN</sequence>
<gene>
    <name evidence="1" type="ORF">K234311028_p20530</name>
</gene>
<dbReference type="RefSeq" id="WP_129034676.1">
    <property type="nucleotide sequence ID" value="NZ_AP026820.1"/>
</dbReference>
<dbReference type="AlphaFoldDB" id="A0ABC8EGK1"/>
<evidence type="ECO:0000313" key="1">
    <source>
        <dbReference type="EMBL" id="BDR82570.1"/>
    </source>
</evidence>
<organism evidence="1 2">
    <name type="scientific">Clostridium tetani</name>
    <dbReference type="NCBI Taxonomy" id="1513"/>
    <lineage>
        <taxon>Bacteria</taxon>
        <taxon>Bacillati</taxon>
        <taxon>Bacillota</taxon>
        <taxon>Clostridia</taxon>
        <taxon>Eubacteriales</taxon>
        <taxon>Clostridiaceae</taxon>
        <taxon>Clostridium</taxon>
    </lineage>
</organism>
<evidence type="ECO:0000313" key="2">
    <source>
        <dbReference type="Proteomes" id="UP001321763"/>
    </source>
</evidence>
<name>A0ABC8EGK1_CLOTA</name>
<keyword evidence="1" id="KW-0614">Plasmid</keyword>
<evidence type="ECO:0008006" key="3">
    <source>
        <dbReference type="Google" id="ProtNLM"/>
    </source>
</evidence>
<dbReference type="Proteomes" id="UP001321763">
    <property type="component" value="Plasmid pKHSU-234311-028-2"/>
</dbReference>
<proteinExistence type="predicted"/>
<dbReference type="EMBL" id="AP026820">
    <property type="protein sequence ID" value="BDR82570.1"/>
    <property type="molecule type" value="Genomic_DNA"/>
</dbReference>
<reference evidence="1 2" key="1">
    <citation type="submission" date="2022-09" db="EMBL/GenBank/DDBJ databases">
        <title>complete genome sequences of Clostridium tetani str. KHSU-234311-028 isolated from soil.</title>
        <authorList>
            <person name="Sekizuka T."/>
            <person name="Shitada C."/>
            <person name="Takahashi M."/>
            <person name="Kuroda M."/>
        </authorList>
    </citation>
    <scope>NUCLEOTIDE SEQUENCE [LARGE SCALE GENOMIC DNA]</scope>
    <source>
        <strain evidence="1 2">KHSU-234311-028</strain>
        <plasmid evidence="1 2">pKHSU-234311-028-2</plasmid>
    </source>
</reference>
<accession>A0ABC8EGK1</accession>